<accession>A0A9X1SEU1</accession>
<evidence type="ECO:0000313" key="1">
    <source>
        <dbReference type="EMBL" id="MCC9627087.1"/>
    </source>
</evidence>
<gene>
    <name evidence="1" type="ORF">LOC68_01590</name>
</gene>
<keyword evidence="2" id="KW-1185">Reference proteome</keyword>
<sequence length="354" mass="40046">MRATFREIPLDAYQAPVKTSPSIPHIQNPPTFGHILRNKGYRDVEELGAMTEAWRQLFDFIRPDLLLFDHAPTALLAARGLNVPQATIGTGFFCPPDESPLANMSSIRDMPLAQREKDEFELVQTINAVLAEHRQPELSHLGRLFHDVDDNLFCTFQELDHYPQRVAATYYGCWSADLPREEFTNWPTGTGKRIFAYLKPMKGLGELIRWLYGQKHPTILVGDRIDFTPYREWGGGSVRFVTRPLQLERIRQEADVAIMNGNHGAACEFLLAGVPTLQLPITYEQGILTRRILETGAAMFASPENGRQMIGQLSSLLASDEKRNRAKAFAAKYRQFSPEIGIERLCSRLSEMLG</sequence>
<dbReference type="Proteomes" id="UP001139103">
    <property type="component" value="Unassembled WGS sequence"/>
</dbReference>
<reference evidence="1" key="1">
    <citation type="submission" date="2021-11" db="EMBL/GenBank/DDBJ databases">
        <title>Genome sequence.</title>
        <authorList>
            <person name="Sun Q."/>
        </authorList>
    </citation>
    <scope>NUCLEOTIDE SEQUENCE</scope>
    <source>
        <strain evidence="1">JC732</strain>
    </source>
</reference>
<dbReference type="AlphaFoldDB" id="A0A9X1SEU1"/>
<evidence type="ECO:0000313" key="2">
    <source>
        <dbReference type="Proteomes" id="UP001139103"/>
    </source>
</evidence>
<protein>
    <submittedName>
        <fullName evidence="1">Uncharacterized protein</fullName>
    </submittedName>
</protein>
<dbReference type="RefSeq" id="WP_230214883.1">
    <property type="nucleotide sequence ID" value="NZ_JAJKFT010000002.1"/>
</dbReference>
<comment type="caution">
    <text evidence="1">The sequence shown here is derived from an EMBL/GenBank/DDBJ whole genome shotgun (WGS) entry which is preliminary data.</text>
</comment>
<dbReference type="Gene3D" id="3.40.50.2000">
    <property type="entry name" value="Glycogen Phosphorylase B"/>
    <property type="match status" value="2"/>
</dbReference>
<name>A0A9X1SEU1_9BACT</name>
<proteinExistence type="predicted"/>
<dbReference type="SUPFAM" id="SSF53756">
    <property type="entry name" value="UDP-Glycosyltransferase/glycogen phosphorylase"/>
    <property type="match status" value="1"/>
</dbReference>
<dbReference type="EMBL" id="JAJKFT010000002">
    <property type="protein sequence ID" value="MCC9627087.1"/>
    <property type="molecule type" value="Genomic_DNA"/>
</dbReference>
<organism evidence="1 2">
    <name type="scientific">Blastopirellula sediminis</name>
    <dbReference type="NCBI Taxonomy" id="2894196"/>
    <lineage>
        <taxon>Bacteria</taxon>
        <taxon>Pseudomonadati</taxon>
        <taxon>Planctomycetota</taxon>
        <taxon>Planctomycetia</taxon>
        <taxon>Pirellulales</taxon>
        <taxon>Pirellulaceae</taxon>
        <taxon>Blastopirellula</taxon>
    </lineage>
</organism>